<evidence type="ECO:0000256" key="11">
    <source>
        <dbReference type="SAM" id="MobiDB-lite"/>
    </source>
</evidence>
<evidence type="ECO:0000256" key="1">
    <source>
        <dbReference type="ARBA" id="ARBA00004245"/>
    </source>
</evidence>
<feature type="compositionally biased region" description="Basic and acidic residues" evidence="11">
    <location>
        <begin position="887"/>
        <end position="909"/>
    </location>
</feature>
<feature type="region of interest" description="Disordered" evidence="11">
    <location>
        <begin position="1078"/>
        <end position="1202"/>
    </location>
</feature>
<proteinExistence type="inferred from homology"/>
<dbReference type="InterPro" id="IPR027417">
    <property type="entry name" value="P-loop_NTPase"/>
</dbReference>
<evidence type="ECO:0000313" key="12">
    <source>
        <dbReference type="Proteomes" id="UP000887562"/>
    </source>
</evidence>
<evidence type="ECO:0000256" key="2">
    <source>
        <dbReference type="ARBA" id="ARBA00006831"/>
    </source>
</evidence>
<dbReference type="Pfam" id="PF05783">
    <property type="entry name" value="DLIC"/>
    <property type="match status" value="1"/>
</dbReference>
<feature type="compositionally biased region" description="Basic and acidic residues" evidence="11">
    <location>
        <begin position="830"/>
        <end position="845"/>
    </location>
</feature>
<dbReference type="Gene3D" id="3.40.50.300">
    <property type="entry name" value="P-loop containing nucleotide triphosphate hydrolases"/>
    <property type="match status" value="1"/>
</dbReference>
<reference evidence="13" key="1">
    <citation type="submission" date="2022-11" db="UniProtKB">
        <authorList>
            <consortium name="WormBaseParasite"/>
        </authorList>
    </citation>
    <scope>IDENTIFICATION</scope>
</reference>
<keyword evidence="8" id="KW-0243">Dynein</keyword>
<feature type="compositionally biased region" description="Polar residues" evidence="11">
    <location>
        <begin position="862"/>
        <end position="871"/>
    </location>
</feature>
<dbReference type="GO" id="GO:0005868">
    <property type="term" value="C:cytoplasmic dynein complex"/>
    <property type="evidence" value="ECO:0007669"/>
    <property type="project" value="InterPro"/>
</dbReference>
<keyword evidence="4" id="KW-0963">Cytoplasm</keyword>
<feature type="compositionally biased region" description="Acidic residues" evidence="11">
    <location>
        <begin position="555"/>
        <end position="567"/>
    </location>
</feature>
<feature type="compositionally biased region" description="Basic and acidic residues" evidence="11">
    <location>
        <begin position="801"/>
        <end position="810"/>
    </location>
</feature>
<name>A0A915EZT1_9CEST</name>
<comment type="similarity">
    <text evidence="2">Belongs to the dynein light intermediate chain family.</text>
</comment>
<protein>
    <submittedName>
        <fullName evidence="13">Dynein light intermediate chain</fullName>
    </submittedName>
</protein>
<evidence type="ECO:0000256" key="7">
    <source>
        <dbReference type="ARBA" id="ARBA00022840"/>
    </source>
</evidence>
<organism evidence="12 13">
    <name type="scientific">Echinococcus canadensis</name>
    <dbReference type="NCBI Taxonomy" id="519352"/>
    <lineage>
        <taxon>Eukaryota</taxon>
        <taxon>Metazoa</taxon>
        <taxon>Spiralia</taxon>
        <taxon>Lophotrochozoa</taxon>
        <taxon>Platyhelminthes</taxon>
        <taxon>Cestoda</taxon>
        <taxon>Eucestoda</taxon>
        <taxon>Cyclophyllidea</taxon>
        <taxon>Taeniidae</taxon>
        <taxon>Echinococcus</taxon>
        <taxon>Echinococcus canadensis group</taxon>
    </lineage>
</organism>
<dbReference type="WBParaSite" id="maker-E.canG7_contigs_7402-snap-gene-0.53-mRNA-1">
    <property type="protein sequence ID" value="maker-E.canG7_contigs_7402-snap-gene-0.53-mRNA-1"/>
    <property type="gene ID" value="EcG7_02258"/>
</dbReference>
<evidence type="ECO:0000256" key="4">
    <source>
        <dbReference type="ARBA" id="ARBA00022490"/>
    </source>
</evidence>
<feature type="compositionally biased region" description="Basic and acidic residues" evidence="11">
    <location>
        <begin position="919"/>
        <end position="929"/>
    </location>
</feature>
<keyword evidence="5" id="KW-0493">Microtubule</keyword>
<keyword evidence="10" id="KW-0206">Cytoskeleton</keyword>
<evidence type="ECO:0000256" key="9">
    <source>
        <dbReference type="ARBA" id="ARBA00023175"/>
    </source>
</evidence>
<dbReference type="GO" id="GO:0005813">
    <property type="term" value="C:centrosome"/>
    <property type="evidence" value="ECO:0007669"/>
    <property type="project" value="TreeGrafter"/>
</dbReference>
<dbReference type="PANTHER" id="PTHR12688:SF0">
    <property type="entry name" value="DYNEIN LIGHT INTERMEDIATE CHAIN"/>
    <property type="match status" value="1"/>
</dbReference>
<dbReference type="GO" id="GO:0005524">
    <property type="term" value="F:ATP binding"/>
    <property type="evidence" value="ECO:0007669"/>
    <property type="project" value="UniProtKB-KW"/>
</dbReference>
<dbReference type="InterPro" id="IPR008467">
    <property type="entry name" value="Dynein1_light_intermed_chain"/>
</dbReference>
<evidence type="ECO:0000256" key="8">
    <source>
        <dbReference type="ARBA" id="ARBA00023017"/>
    </source>
</evidence>
<dbReference type="PANTHER" id="PTHR12688">
    <property type="entry name" value="DYNEIN LIGHT INTERMEDIATE CHAIN"/>
    <property type="match status" value="1"/>
</dbReference>
<keyword evidence="9" id="KW-0505">Motor protein</keyword>
<dbReference type="GO" id="GO:0000226">
    <property type="term" value="P:microtubule cytoskeleton organization"/>
    <property type="evidence" value="ECO:0007669"/>
    <property type="project" value="TreeGrafter"/>
</dbReference>
<dbReference type="GO" id="GO:0007018">
    <property type="term" value="P:microtubule-based movement"/>
    <property type="evidence" value="ECO:0007669"/>
    <property type="project" value="InterPro"/>
</dbReference>
<keyword evidence="12" id="KW-1185">Reference proteome</keyword>
<feature type="compositionally biased region" description="Basic and acidic residues" evidence="11">
    <location>
        <begin position="1003"/>
        <end position="1018"/>
    </location>
</feature>
<evidence type="ECO:0000256" key="5">
    <source>
        <dbReference type="ARBA" id="ARBA00022701"/>
    </source>
</evidence>
<feature type="compositionally biased region" description="Basic and acidic residues" evidence="11">
    <location>
        <begin position="1184"/>
        <end position="1195"/>
    </location>
</feature>
<dbReference type="InterPro" id="IPR022780">
    <property type="entry name" value="Dynein_light_int_chain"/>
</dbReference>
<evidence type="ECO:0000256" key="6">
    <source>
        <dbReference type="ARBA" id="ARBA00022741"/>
    </source>
</evidence>
<keyword evidence="3" id="KW-0813">Transport</keyword>
<dbReference type="GO" id="GO:0005874">
    <property type="term" value="C:microtubule"/>
    <property type="evidence" value="ECO:0007669"/>
    <property type="project" value="UniProtKB-KW"/>
</dbReference>
<dbReference type="Proteomes" id="UP000887562">
    <property type="component" value="Unplaced"/>
</dbReference>
<feature type="region of interest" description="Disordered" evidence="11">
    <location>
        <begin position="771"/>
        <end position="949"/>
    </location>
</feature>
<comment type="subcellular location">
    <subcellularLocation>
        <location evidence="1">Cytoplasm</location>
        <location evidence="1">Cytoskeleton</location>
    </subcellularLocation>
</comment>
<accession>A0A915EZT1</accession>
<evidence type="ECO:0000256" key="10">
    <source>
        <dbReference type="ARBA" id="ARBA00023212"/>
    </source>
</evidence>
<feature type="compositionally biased region" description="Polar residues" evidence="11">
    <location>
        <begin position="1152"/>
        <end position="1182"/>
    </location>
</feature>
<evidence type="ECO:0000256" key="3">
    <source>
        <dbReference type="ARBA" id="ARBA00022448"/>
    </source>
</evidence>
<feature type="region of interest" description="Disordered" evidence="11">
    <location>
        <begin position="521"/>
        <end position="636"/>
    </location>
</feature>
<keyword evidence="6" id="KW-0547">Nucleotide-binding</keyword>
<dbReference type="GO" id="GO:0045504">
    <property type="term" value="F:dynein heavy chain binding"/>
    <property type="evidence" value="ECO:0007669"/>
    <property type="project" value="TreeGrafter"/>
</dbReference>
<sequence>MDGKVSGDQEHPSLRLWSKLLKEAQLNAQQRHQNFGGVSSKMNLIFLGKQFSGKSALIARLRNEPLVGERDRGAAFGYNYIDLKHAEGENPRRVHAWLLATTLGTEKQLRFLLNSKNIWNSLILICVSMGEPWEMEDSINQSLQLVEDHINQIQEVYETELAELQNSLERYFRGYIDPAISMKPASTPSSPSGRRLSVVLSYSNSSSEGGDDEASEQWQWNCLHPADPSDPHNPLPPLNGGACERKMRVPILIVVMKSDLIEHLQNVLGYNEEVLDAIQLRLRQMAFEIGAGLIYTSARKDTNIPLLNRYLQHRLFCEEFLDSAQILLQESIFIPTGWDTRGKMEGLPVKLSENLGGFPGKPSVKLRISLRNSARGFAPPFAPREANETLKKEEVVEVMDEQTFLGRIYNKLSALEVSEKENWKQRTFEEDKIAERIHMGRSASIALGMEVRKRERRKRLETNAEEDEDEGEAAVLSNFFTTLLNKRHSMIPQPHTRGKQSESFSQDHRLAIEAIRLRARHLSSGDSENDKPKRYDMISPVKKKMMEKIPSPSSEMEEAFREEDVESMVDNTKPDDEEVKQPLNQTEAPTVEETTESKEAAENTSTPDYEQQREGPIQEEITDQESQNLANETEKENCTLFATGERSCTEQMKDFHQEIRSETRKAKESGVQAGTVSEETVEATNVVTGGEAKEAAIPGDGAHHQDETKPESEWELIVKGAKGVTAAESGIEAIPGVSELPQGIGTEAQVREREGQVETVPGEAVEEVNVVTSRESEETTIPRDGGQHQGYTNEGLDEAPSDSKSEAKVEEVEEEATTEPEVRTIPTVGEPERGKEVDGQSKGEESGLAEEGLIDVGEESKASTVIETQWQEPLKVAPGASVIDDVTATRKEEDEGDKEEHQEATKEGVDEAEPEAECEGTREEVKEGATAEPEVEAIPGVDEREQENKFVDQSLDKVSRLAEDNLSASNQECAAFTVIDMQSNELHNEELKASAIDDLTATQRDEDKKEEVKSKEDEVLLTEEPVSAVKLDPSEANGENAREVQATGKEQPNHLEEDQTLLDMQEVKEGHLEVCAEEVSDNQHLMEDTQGSTDGARDMEVKESTPTVVEETSGVDPDSASEERGSGHNVVEAVSEGMTMNEGDGVQIEGVGTSSGETQSGTATTEQVSNQLEEQRVSQPEDQTAPRDESAKHGSQENCQKNLHVRSIRQVPLKFIRHHRQNQQTMKGVKGSRLVQPLMTQRALKSTGREKVMRLNQWRRCQVKWKRVRRVLSECSAQLSPGATVAIMQVRARRPTKDSRNTCVSLLLRKGRRVAPAPPPPTPS</sequence>
<keyword evidence="7" id="KW-0067">ATP-binding</keyword>
<evidence type="ECO:0000313" key="13">
    <source>
        <dbReference type="WBParaSite" id="maker-E.canG7_contigs_7402-snap-gene-0.53-mRNA-1"/>
    </source>
</evidence>
<dbReference type="SUPFAM" id="SSF52540">
    <property type="entry name" value="P-loop containing nucleoside triphosphate hydrolases"/>
    <property type="match status" value="1"/>
</dbReference>
<feature type="region of interest" description="Disordered" evidence="11">
    <location>
        <begin position="997"/>
        <end position="1058"/>
    </location>
</feature>